<evidence type="ECO:0000256" key="6">
    <source>
        <dbReference type="ARBA" id="ARBA00022843"/>
    </source>
</evidence>
<feature type="domain" description="Putative WW-binding" evidence="9">
    <location>
        <begin position="7"/>
        <end position="76"/>
    </location>
</feature>
<dbReference type="GO" id="GO:0005813">
    <property type="term" value="C:centrosome"/>
    <property type="evidence" value="ECO:0007669"/>
    <property type="project" value="UniProtKB-SubCell"/>
</dbReference>
<keyword evidence="7" id="KW-0206">Cytoskeleton</keyword>
<protein>
    <recommendedName>
        <fullName evidence="4">Protein AF1q</fullName>
    </recommendedName>
</protein>
<dbReference type="PANTHER" id="PTHR15404:SF2">
    <property type="entry name" value="PROTEIN AF1Q"/>
    <property type="match status" value="1"/>
</dbReference>
<dbReference type="GO" id="GO:0090200">
    <property type="term" value="P:positive regulation of release of cytochrome c from mitochondria"/>
    <property type="evidence" value="ECO:0007669"/>
    <property type="project" value="TreeGrafter"/>
</dbReference>
<dbReference type="GO" id="GO:0097190">
    <property type="term" value="P:apoptotic signaling pathway"/>
    <property type="evidence" value="ECO:0007669"/>
    <property type="project" value="InterPro"/>
</dbReference>
<keyword evidence="8" id="KW-0539">Nucleus</keyword>
<evidence type="ECO:0000256" key="2">
    <source>
        <dbReference type="ARBA" id="ARBA00004300"/>
    </source>
</evidence>
<dbReference type="GO" id="GO:0005654">
    <property type="term" value="C:nucleoplasm"/>
    <property type="evidence" value="ECO:0007669"/>
    <property type="project" value="TreeGrafter"/>
</dbReference>
<keyword evidence="6" id="KW-0832">Ubl conjugation</keyword>
<evidence type="ECO:0000256" key="5">
    <source>
        <dbReference type="ARBA" id="ARBA00022490"/>
    </source>
</evidence>
<keyword evidence="5" id="KW-0963">Cytoplasm</keyword>
<proteinExistence type="inferred from homology"/>
<dbReference type="PANTHER" id="PTHR15404">
    <property type="entry name" value="PROTEIN AF1Q"/>
    <property type="match status" value="1"/>
</dbReference>
<accession>A0AAY4BY35</accession>
<dbReference type="Proteomes" id="UP000694580">
    <property type="component" value="Unplaced"/>
</dbReference>
<dbReference type="Ensembl" id="ENSDCDT00010031134.1">
    <property type="protein sequence ID" value="ENSDCDP00010025126.1"/>
    <property type="gene ID" value="ENSDCDG00010015981.1"/>
</dbReference>
<evidence type="ECO:0000259" key="9">
    <source>
        <dbReference type="Pfam" id="PF15017"/>
    </source>
</evidence>
<dbReference type="InterPro" id="IPR026778">
    <property type="entry name" value="MLLT11_fam"/>
</dbReference>
<reference evidence="10" key="1">
    <citation type="submission" date="2025-08" db="UniProtKB">
        <authorList>
            <consortium name="Ensembl"/>
        </authorList>
    </citation>
    <scope>IDENTIFICATION</scope>
</reference>
<dbReference type="Pfam" id="PF15017">
    <property type="entry name" value="WRNPLPNID"/>
    <property type="match status" value="1"/>
</dbReference>
<sequence length="88" mass="10391">MLETSNSQYDAFLYWRQPIPALDLSELQDLGLSEMTSHQNIKSSKKQKAQQMNWERDQGVDDLLEYSTFNYWREPIACIDTLDFNLLL</sequence>
<organism evidence="10 11">
    <name type="scientific">Denticeps clupeoides</name>
    <name type="common">denticle herring</name>
    <dbReference type="NCBI Taxonomy" id="299321"/>
    <lineage>
        <taxon>Eukaryota</taxon>
        <taxon>Metazoa</taxon>
        <taxon>Chordata</taxon>
        <taxon>Craniata</taxon>
        <taxon>Vertebrata</taxon>
        <taxon>Euteleostomi</taxon>
        <taxon>Actinopterygii</taxon>
        <taxon>Neopterygii</taxon>
        <taxon>Teleostei</taxon>
        <taxon>Clupei</taxon>
        <taxon>Clupeiformes</taxon>
        <taxon>Denticipitoidei</taxon>
        <taxon>Denticipitidae</taxon>
        <taxon>Denticeps</taxon>
    </lineage>
</organism>
<dbReference type="GO" id="GO:0005829">
    <property type="term" value="C:cytosol"/>
    <property type="evidence" value="ECO:0007669"/>
    <property type="project" value="TreeGrafter"/>
</dbReference>
<dbReference type="GO" id="GO:0045893">
    <property type="term" value="P:positive regulation of DNA-templated transcription"/>
    <property type="evidence" value="ECO:0007669"/>
    <property type="project" value="TreeGrafter"/>
</dbReference>
<evidence type="ECO:0000313" key="10">
    <source>
        <dbReference type="Ensembl" id="ENSDCDP00010025126.1"/>
    </source>
</evidence>
<evidence type="ECO:0000256" key="1">
    <source>
        <dbReference type="ARBA" id="ARBA00004123"/>
    </source>
</evidence>
<name>A0AAY4BY35_9TELE</name>
<gene>
    <name evidence="10" type="primary">MLLT11</name>
</gene>
<dbReference type="GO" id="GO:0051901">
    <property type="term" value="P:positive regulation of mitochondrial depolarization"/>
    <property type="evidence" value="ECO:0007669"/>
    <property type="project" value="TreeGrafter"/>
</dbReference>
<reference evidence="10" key="2">
    <citation type="submission" date="2025-09" db="UniProtKB">
        <authorList>
            <consortium name="Ensembl"/>
        </authorList>
    </citation>
    <scope>IDENTIFICATION</scope>
</reference>
<evidence type="ECO:0000256" key="8">
    <source>
        <dbReference type="ARBA" id="ARBA00023242"/>
    </source>
</evidence>
<dbReference type="GeneTree" id="ENSGT00390000009895"/>
<comment type="similarity">
    <text evidence="3">Belongs to the MLLT11 family.</text>
</comment>
<evidence type="ECO:0000313" key="11">
    <source>
        <dbReference type="Proteomes" id="UP000694580"/>
    </source>
</evidence>
<comment type="subcellular location">
    <subcellularLocation>
        <location evidence="2">Cytoplasm</location>
        <location evidence="2">Cytoskeleton</location>
        <location evidence="2">Microtubule organizing center</location>
        <location evidence="2">Centrosome</location>
    </subcellularLocation>
    <subcellularLocation>
        <location evidence="1">Nucleus</location>
    </subcellularLocation>
</comment>
<evidence type="ECO:0000256" key="7">
    <source>
        <dbReference type="ARBA" id="ARBA00023212"/>
    </source>
</evidence>
<dbReference type="GeneID" id="114782095"/>
<keyword evidence="11" id="KW-1185">Reference proteome</keyword>
<evidence type="ECO:0000256" key="3">
    <source>
        <dbReference type="ARBA" id="ARBA00008177"/>
    </source>
</evidence>
<dbReference type="AlphaFoldDB" id="A0AAY4BY35"/>
<dbReference type="InterPro" id="IPR033461">
    <property type="entry name" value="WRNPLPNID"/>
</dbReference>
<dbReference type="RefSeq" id="XP_028824039.1">
    <property type="nucleotide sequence ID" value="XM_028968206.1"/>
</dbReference>
<evidence type="ECO:0000256" key="4">
    <source>
        <dbReference type="ARBA" id="ARBA00021807"/>
    </source>
</evidence>